<dbReference type="Proteomes" id="UP000198310">
    <property type="component" value="Unassembled WGS sequence"/>
</dbReference>
<dbReference type="InterPro" id="IPR052893">
    <property type="entry name" value="TCS_response_regulator"/>
</dbReference>
<gene>
    <name evidence="3" type="ORF">SAMN06269173_10769</name>
</gene>
<protein>
    <submittedName>
        <fullName evidence="3">CheY chemotaxis protein or a CheY-like REC (Receiver) domain</fullName>
    </submittedName>
</protein>
<dbReference type="PROSITE" id="PS50110">
    <property type="entry name" value="RESPONSE_REGULATORY"/>
    <property type="match status" value="1"/>
</dbReference>
<feature type="modified residue" description="4-aspartylphosphate" evidence="1">
    <location>
        <position position="58"/>
    </location>
</feature>
<dbReference type="PANTHER" id="PTHR44520:SF2">
    <property type="entry name" value="RESPONSE REGULATOR RCP1"/>
    <property type="match status" value="1"/>
</dbReference>
<dbReference type="Pfam" id="PF00072">
    <property type="entry name" value="Response_reg"/>
    <property type="match status" value="1"/>
</dbReference>
<sequence>MRTFLVDDDFISVFLTEKLFQREGFGEGLHSFESPEKALDSVLHAISQESVPDVILLDLNMPVLNGWDFLSALQPYEAQLTGRCFIYILTSSLAPADQVRSEEFPLVIGFIHKPLDGIQVQAIHAYVAEHQG</sequence>
<name>A0A238ZAT1_9BACT</name>
<feature type="domain" description="Response regulatory" evidence="2">
    <location>
        <begin position="2"/>
        <end position="128"/>
    </location>
</feature>
<keyword evidence="1" id="KW-0597">Phosphoprotein</keyword>
<dbReference type="SUPFAM" id="SSF52172">
    <property type="entry name" value="CheY-like"/>
    <property type="match status" value="1"/>
</dbReference>
<dbReference type="Gene3D" id="3.40.50.2300">
    <property type="match status" value="1"/>
</dbReference>
<dbReference type="RefSeq" id="WP_089333438.1">
    <property type="nucleotide sequence ID" value="NZ_FZNS01000007.1"/>
</dbReference>
<dbReference type="EMBL" id="FZNS01000007">
    <property type="protein sequence ID" value="SNR80400.1"/>
    <property type="molecule type" value="Genomic_DNA"/>
</dbReference>
<evidence type="ECO:0000256" key="1">
    <source>
        <dbReference type="PROSITE-ProRule" id="PRU00169"/>
    </source>
</evidence>
<dbReference type="SMART" id="SM00448">
    <property type="entry name" value="REC"/>
    <property type="match status" value="1"/>
</dbReference>
<dbReference type="PANTHER" id="PTHR44520">
    <property type="entry name" value="RESPONSE REGULATOR RCP1-RELATED"/>
    <property type="match status" value="1"/>
</dbReference>
<proteinExistence type="predicted"/>
<reference evidence="4" key="1">
    <citation type="submission" date="2017-06" db="EMBL/GenBank/DDBJ databases">
        <authorList>
            <person name="Varghese N."/>
            <person name="Submissions S."/>
        </authorList>
    </citation>
    <scope>NUCLEOTIDE SEQUENCE [LARGE SCALE GENOMIC DNA]</scope>
    <source>
        <strain evidence="4">DSM 28041</strain>
    </source>
</reference>
<dbReference type="GO" id="GO:0000160">
    <property type="term" value="P:phosphorelay signal transduction system"/>
    <property type="evidence" value="ECO:0007669"/>
    <property type="project" value="InterPro"/>
</dbReference>
<organism evidence="3 4">
    <name type="scientific">Hymenobacter mucosus</name>
    <dbReference type="NCBI Taxonomy" id="1411120"/>
    <lineage>
        <taxon>Bacteria</taxon>
        <taxon>Pseudomonadati</taxon>
        <taxon>Bacteroidota</taxon>
        <taxon>Cytophagia</taxon>
        <taxon>Cytophagales</taxon>
        <taxon>Hymenobacteraceae</taxon>
        <taxon>Hymenobacter</taxon>
    </lineage>
</organism>
<dbReference type="InterPro" id="IPR011006">
    <property type="entry name" value="CheY-like_superfamily"/>
</dbReference>
<evidence type="ECO:0000259" key="2">
    <source>
        <dbReference type="PROSITE" id="PS50110"/>
    </source>
</evidence>
<keyword evidence="4" id="KW-1185">Reference proteome</keyword>
<dbReference type="AlphaFoldDB" id="A0A238ZAT1"/>
<accession>A0A238ZAT1</accession>
<evidence type="ECO:0000313" key="3">
    <source>
        <dbReference type="EMBL" id="SNR80400.1"/>
    </source>
</evidence>
<evidence type="ECO:0000313" key="4">
    <source>
        <dbReference type="Proteomes" id="UP000198310"/>
    </source>
</evidence>
<dbReference type="InterPro" id="IPR001789">
    <property type="entry name" value="Sig_transdc_resp-reg_receiver"/>
</dbReference>